<dbReference type="GO" id="GO:0043565">
    <property type="term" value="F:sequence-specific DNA binding"/>
    <property type="evidence" value="ECO:0007669"/>
    <property type="project" value="TreeGrafter"/>
</dbReference>
<feature type="domain" description="HTH lysR-type" evidence="5">
    <location>
        <begin position="1"/>
        <end position="32"/>
    </location>
</feature>
<name>A0A242MHT9_CABSO</name>
<dbReference type="PANTHER" id="PTHR30537:SF5">
    <property type="entry name" value="HTH-TYPE TRANSCRIPTIONAL ACTIVATOR TTDR-RELATED"/>
    <property type="match status" value="1"/>
</dbReference>
<evidence type="ECO:0000259" key="5">
    <source>
        <dbReference type="PROSITE" id="PS50931"/>
    </source>
</evidence>
<evidence type="ECO:0000256" key="4">
    <source>
        <dbReference type="ARBA" id="ARBA00023163"/>
    </source>
</evidence>
<evidence type="ECO:0000313" key="6">
    <source>
        <dbReference type="EMBL" id="OTP70789.1"/>
    </source>
</evidence>
<evidence type="ECO:0000256" key="3">
    <source>
        <dbReference type="ARBA" id="ARBA00023125"/>
    </source>
</evidence>
<accession>A0A242MHT9</accession>
<comment type="caution">
    <text evidence="6">The sequence shown here is derived from an EMBL/GenBank/DDBJ whole genome shotgun (WGS) entry which is preliminary data.</text>
</comment>
<dbReference type="InterPro" id="IPR005119">
    <property type="entry name" value="LysR_subst-bd"/>
</dbReference>
<proteinExistence type="inferred from homology"/>
<dbReference type="Gene3D" id="3.40.190.290">
    <property type="match status" value="1"/>
</dbReference>
<dbReference type="Proteomes" id="UP000194546">
    <property type="component" value="Unassembled WGS sequence"/>
</dbReference>
<reference evidence="6 7" key="1">
    <citation type="submission" date="2017-03" db="EMBL/GenBank/DDBJ databases">
        <title>Genome analysis of strain PAMC 26510.</title>
        <authorList>
            <person name="Oh H.-M."/>
            <person name="Yang J.-A."/>
        </authorList>
    </citation>
    <scope>NUCLEOTIDE SEQUENCE [LARGE SCALE GENOMIC DNA]</scope>
    <source>
        <strain evidence="6 7">PAMC 26510</strain>
    </source>
</reference>
<organism evidence="6 7">
    <name type="scientific">Caballeronia sordidicola</name>
    <name type="common">Burkholderia sordidicola</name>
    <dbReference type="NCBI Taxonomy" id="196367"/>
    <lineage>
        <taxon>Bacteria</taxon>
        <taxon>Pseudomonadati</taxon>
        <taxon>Pseudomonadota</taxon>
        <taxon>Betaproteobacteria</taxon>
        <taxon>Burkholderiales</taxon>
        <taxon>Burkholderiaceae</taxon>
        <taxon>Caballeronia</taxon>
    </lineage>
</organism>
<dbReference type="Pfam" id="PF03466">
    <property type="entry name" value="LysR_substrate"/>
    <property type="match status" value="1"/>
</dbReference>
<evidence type="ECO:0000256" key="1">
    <source>
        <dbReference type="ARBA" id="ARBA00009437"/>
    </source>
</evidence>
<dbReference type="SUPFAM" id="SSF53850">
    <property type="entry name" value="Periplasmic binding protein-like II"/>
    <property type="match status" value="1"/>
</dbReference>
<dbReference type="Pfam" id="PF00126">
    <property type="entry name" value="HTH_1"/>
    <property type="match status" value="1"/>
</dbReference>
<evidence type="ECO:0000313" key="7">
    <source>
        <dbReference type="Proteomes" id="UP000194546"/>
    </source>
</evidence>
<dbReference type="GO" id="GO:0006351">
    <property type="term" value="P:DNA-templated transcription"/>
    <property type="evidence" value="ECO:0007669"/>
    <property type="project" value="TreeGrafter"/>
</dbReference>
<dbReference type="SUPFAM" id="SSF46785">
    <property type="entry name" value="Winged helix' DNA-binding domain"/>
    <property type="match status" value="1"/>
</dbReference>
<dbReference type="InterPro" id="IPR000847">
    <property type="entry name" value="LysR_HTH_N"/>
</dbReference>
<protein>
    <submittedName>
        <fullName evidence="6">Transcriptional regulator, LysR family</fullName>
    </submittedName>
</protein>
<keyword evidence="2" id="KW-0805">Transcription regulation</keyword>
<dbReference type="CDD" id="cd08422">
    <property type="entry name" value="PBP2_CrgA_like"/>
    <property type="match status" value="1"/>
</dbReference>
<keyword evidence="4" id="KW-0804">Transcription</keyword>
<gene>
    <name evidence="6" type="ORF">PAMC26510_24500</name>
</gene>
<sequence>MTPQAVSKTVRQLEQHLGVRLFHRTTRRSSLTEEGSRLLESVRESMDGLRTAMDRVKDAAHENEGLIRISAGGAVGRRVLIPLLAAFSKIYPGVTFDLVLEDRATDVVADRIDLGFKAGNAPTAQVVSRRLFAVQLLACAAPAYLKDHPTPTRIDDLSGHRCIGYRQPGTGHPMPWEFQVHSETISKAMPYAVCCSDPEAEMQAVLAGMGIGQIDSINATPFLVSGELVPLLVRYTSARMGLYLYYAQRADMPGRVRRFIDFTVERLQSSQTFSVPVPELQAMAKRQRTGN</sequence>
<dbReference type="InterPro" id="IPR036388">
    <property type="entry name" value="WH-like_DNA-bd_sf"/>
</dbReference>
<evidence type="ECO:0000256" key="2">
    <source>
        <dbReference type="ARBA" id="ARBA00023015"/>
    </source>
</evidence>
<dbReference type="InterPro" id="IPR036390">
    <property type="entry name" value="WH_DNA-bd_sf"/>
</dbReference>
<dbReference type="InterPro" id="IPR058163">
    <property type="entry name" value="LysR-type_TF_proteobact-type"/>
</dbReference>
<dbReference type="GO" id="GO:0003700">
    <property type="term" value="F:DNA-binding transcription factor activity"/>
    <property type="evidence" value="ECO:0007669"/>
    <property type="project" value="InterPro"/>
</dbReference>
<dbReference type="PROSITE" id="PS50931">
    <property type="entry name" value="HTH_LYSR"/>
    <property type="match status" value="1"/>
</dbReference>
<dbReference type="Gene3D" id="1.10.10.10">
    <property type="entry name" value="Winged helix-like DNA-binding domain superfamily/Winged helix DNA-binding domain"/>
    <property type="match status" value="1"/>
</dbReference>
<keyword evidence="3" id="KW-0238">DNA-binding</keyword>
<dbReference type="PANTHER" id="PTHR30537">
    <property type="entry name" value="HTH-TYPE TRANSCRIPTIONAL REGULATOR"/>
    <property type="match status" value="1"/>
</dbReference>
<dbReference type="EMBL" id="NBTY01000135">
    <property type="protein sequence ID" value="OTP70789.1"/>
    <property type="molecule type" value="Genomic_DNA"/>
</dbReference>
<comment type="similarity">
    <text evidence="1">Belongs to the LysR transcriptional regulatory family.</text>
</comment>
<dbReference type="AlphaFoldDB" id="A0A242MHT9"/>